<evidence type="ECO:0000256" key="1">
    <source>
        <dbReference type="ARBA" id="ARBA00005593"/>
    </source>
</evidence>
<dbReference type="VEuPathDB" id="ToxoDB:BESB_043120"/>
<dbReference type="GeneID" id="40309242"/>
<keyword evidence="4" id="KW-1185">Reference proteome</keyword>
<dbReference type="AlphaFoldDB" id="A0A2A9ML02"/>
<evidence type="ECO:0000256" key="2">
    <source>
        <dbReference type="SAM" id="MobiDB-lite"/>
    </source>
</evidence>
<feature type="region of interest" description="Disordered" evidence="2">
    <location>
        <begin position="195"/>
        <end position="240"/>
    </location>
</feature>
<feature type="region of interest" description="Disordered" evidence="2">
    <location>
        <begin position="120"/>
        <end position="161"/>
    </location>
</feature>
<feature type="compositionally biased region" description="Basic and acidic residues" evidence="2">
    <location>
        <begin position="734"/>
        <end position="749"/>
    </location>
</feature>
<dbReference type="Gene3D" id="1.10.405.10">
    <property type="entry name" value="Guanine Nucleotide Dissociation Inhibitor, domain 1"/>
    <property type="match status" value="1"/>
</dbReference>
<evidence type="ECO:0008006" key="5">
    <source>
        <dbReference type="Google" id="ProtNLM"/>
    </source>
</evidence>
<evidence type="ECO:0000313" key="4">
    <source>
        <dbReference type="Proteomes" id="UP000224006"/>
    </source>
</evidence>
<dbReference type="Pfam" id="PF00996">
    <property type="entry name" value="GDI"/>
    <property type="match status" value="1"/>
</dbReference>
<proteinExistence type="inferred from homology"/>
<gene>
    <name evidence="3" type="ORF">BESB_043120</name>
</gene>
<feature type="region of interest" description="Disordered" evidence="2">
    <location>
        <begin position="733"/>
        <end position="752"/>
    </location>
</feature>
<feature type="compositionally biased region" description="Low complexity" evidence="2">
    <location>
        <begin position="772"/>
        <end position="785"/>
    </location>
</feature>
<name>A0A2A9ML02_BESBE</name>
<feature type="region of interest" description="Disordered" evidence="2">
    <location>
        <begin position="769"/>
        <end position="812"/>
    </location>
</feature>
<feature type="region of interest" description="Disordered" evidence="2">
    <location>
        <begin position="956"/>
        <end position="979"/>
    </location>
</feature>
<organism evidence="3 4">
    <name type="scientific">Besnoitia besnoiti</name>
    <name type="common">Apicomplexan protozoan</name>
    <dbReference type="NCBI Taxonomy" id="94643"/>
    <lineage>
        <taxon>Eukaryota</taxon>
        <taxon>Sar</taxon>
        <taxon>Alveolata</taxon>
        <taxon>Apicomplexa</taxon>
        <taxon>Conoidasida</taxon>
        <taxon>Coccidia</taxon>
        <taxon>Eucoccidiorida</taxon>
        <taxon>Eimeriorina</taxon>
        <taxon>Sarcocystidae</taxon>
        <taxon>Besnoitia</taxon>
    </lineage>
</organism>
<dbReference type="Gene3D" id="3.30.519.10">
    <property type="entry name" value="Guanine Nucleotide Dissociation Inhibitor, domain 2"/>
    <property type="match status" value="1"/>
</dbReference>
<dbReference type="InterPro" id="IPR018203">
    <property type="entry name" value="GDP_dissociation_inhibitor"/>
</dbReference>
<dbReference type="RefSeq" id="XP_029220129.1">
    <property type="nucleotide sequence ID" value="XM_029362763.1"/>
</dbReference>
<dbReference type="GO" id="GO:0016192">
    <property type="term" value="P:vesicle-mediated transport"/>
    <property type="evidence" value="ECO:0007669"/>
    <property type="project" value="TreeGrafter"/>
</dbReference>
<feature type="region of interest" description="Disordered" evidence="2">
    <location>
        <begin position="1049"/>
        <end position="1150"/>
    </location>
</feature>
<dbReference type="InterPro" id="IPR036188">
    <property type="entry name" value="FAD/NAD-bd_sf"/>
</dbReference>
<comment type="similarity">
    <text evidence="1">Belongs to the Rab GDI family.</text>
</comment>
<dbReference type="Gene3D" id="3.50.50.60">
    <property type="entry name" value="FAD/NAD(P)-binding domain"/>
    <property type="match status" value="2"/>
</dbReference>
<feature type="compositionally biased region" description="Polar residues" evidence="2">
    <location>
        <begin position="133"/>
        <end position="146"/>
    </location>
</feature>
<feature type="compositionally biased region" description="Low complexity" evidence="2">
    <location>
        <begin position="120"/>
        <end position="129"/>
    </location>
</feature>
<feature type="compositionally biased region" description="Low complexity" evidence="2">
    <location>
        <begin position="223"/>
        <end position="234"/>
    </location>
</feature>
<dbReference type="GO" id="GO:0005092">
    <property type="term" value="F:GDP-dissociation inhibitor activity"/>
    <property type="evidence" value="ECO:0007669"/>
    <property type="project" value="InterPro"/>
</dbReference>
<dbReference type="PANTHER" id="PTHR11787">
    <property type="entry name" value="RAB GDP-DISSOCIATION INHIBITOR"/>
    <property type="match status" value="1"/>
</dbReference>
<dbReference type="GO" id="GO:0005968">
    <property type="term" value="C:Rab-protein geranylgeranyltransferase complex"/>
    <property type="evidence" value="ECO:0007669"/>
    <property type="project" value="TreeGrafter"/>
</dbReference>
<accession>A0A2A9ML02</accession>
<dbReference type="EMBL" id="NWUJ01000003">
    <property type="protein sequence ID" value="PFH36120.1"/>
    <property type="molecule type" value="Genomic_DNA"/>
</dbReference>
<dbReference type="SUPFAM" id="SSF51905">
    <property type="entry name" value="FAD/NAD(P)-binding domain"/>
    <property type="match status" value="2"/>
</dbReference>
<dbReference type="Proteomes" id="UP000224006">
    <property type="component" value="Chromosome III"/>
</dbReference>
<feature type="compositionally biased region" description="Basic and acidic residues" evidence="2">
    <location>
        <begin position="368"/>
        <end position="379"/>
    </location>
</feature>
<feature type="compositionally biased region" description="Basic and acidic residues" evidence="2">
    <location>
        <begin position="1096"/>
        <end position="1113"/>
    </location>
</feature>
<dbReference type="GO" id="GO:0005829">
    <property type="term" value="C:cytosol"/>
    <property type="evidence" value="ECO:0007669"/>
    <property type="project" value="TreeGrafter"/>
</dbReference>
<dbReference type="KEGG" id="bbes:BESB_043120"/>
<feature type="compositionally biased region" description="Basic and acidic residues" evidence="2">
    <location>
        <begin position="1123"/>
        <end position="1150"/>
    </location>
</feature>
<dbReference type="STRING" id="94643.A0A2A9ML02"/>
<dbReference type="PANTHER" id="PTHR11787:SF4">
    <property type="entry name" value="CHM, RAB ESCORT PROTEIN 1"/>
    <property type="match status" value="1"/>
</dbReference>
<feature type="region of interest" description="Disordered" evidence="2">
    <location>
        <begin position="317"/>
        <end position="391"/>
    </location>
</feature>
<dbReference type="GO" id="GO:0007264">
    <property type="term" value="P:small GTPase-mediated signal transduction"/>
    <property type="evidence" value="ECO:0007669"/>
    <property type="project" value="InterPro"/>
</dbReference>
<comment type="caution">
    <text evidence="3">The sequence shown here is derived from an EMBL/GenBank/DDBJ whole genome shotgun (WGS) entry which is preliminary data.</text>
</comment>
<protein>
    <recommendedName>
        <fullName evidence="5">GDP dissociation inhibitor</fullName>
    </recommendedName>
</protein>
<dbReference type="GO" id="GO:0005634">
    <property type="term" value="C:nucleus"/>
    <property type="evidence" value="ECO:0007669"/>
    <property type="project" value="TreeGrafter"/>
</dbReference>
<feature type="region of interest" description="Disordered" evidence="2">
    <location>
        <begin position="473"/>
        <end position="499"/>
    </location>
</feature>
<evidence type="ECO:0000313" key="3">
    <source>
        <dbReference type="EMBL" id="PFH36120.1"/>
    </source>
</evidence>
<dbReference type="OrthoDB" id="1923006at2759"/>
<sequence length="1246" mass="132288">MEPHGPAESSPYSSASPSLSSDVLVVGTGVSACLCAAALARRGARVVQIDSSGNYGGAYQTLRLSELLAWASEREEVGECPERGEGAIDQVPTEQLHLLLAKCAEDNALSLSCHRRQRAAARPSAAASEAKNDSTSDATSSGSCQRPDSDEATTDLYLSPTHFRPGGSAAWDSGVFRSRHASFFPFARHTECSVGRGAPDQASASAGPREPASPQRTAAGGTCEDAPGAPGACAEAEREADWQQREKEALLRPAISNGFGIDLLPRILYSSSPIVNILVECGAARYLEFRPLEAPVFVADLEIGPELFRWNFQTSEAGDADAEGSHERAALSPVERNGKRLRELPQSSHVAGGAQRAEEEDQAGYRAETAKGRRTEDAHSNGARAGPSGQLYEDAKSNRALTLRVESGWGNTQKEKSTLSLEAVPLNRSAIFGSSVLTLPEKRSLMKFVSGVASRFLSPQFLSAARCWGRRHASKGDGAQTAGRGTETGSGLSGNGERSEGEAASWEAFLGEHGLTERLQRYLTFGVCLSEFPMCGVSGANRAALLESPLEDSASAHRIDTRRTADACETLVWPATDGQKRLELFVQSLGVYGRQGASDSAWLYPLFGTSDLPQAFARVASLSEAVYMLRAGIQDIRVELGAAREPPAARDLAVAGACGAAGASASLNLAGEDFPCLWKAARHAGKEVTVRLTNGENVRTRLILFEPESLPSLATPVWRADGGACPGPELACDAGRDRDGWRGPRRESQPDLGQMLFEDASSLREDLPPREAIPSAAPPSGAQGACTGEAGRFPEGPGQGEEQAGGSRARFGEEAAAGEVAKGSEASLSSCHLIAICRKPVLDGNGFRMCVCTVRAEGGESQGRYLAEKARLAASAGRSNHEPRAHPRWAAARWPVHVLQTDASCATAPRDYTVLHLVHLGYPGVGPCEHCCLAGNRDAAASEGLQKGLVLERQMGTPQESGAHQRPGGERAGVATTRRQSGAAPCSVLREVLRSLLERPEGGCAARDCLFSCSFVFGPGRAEGRRQHRCVEQTRRRFEGFLRGLREEAAGDTSELACLDQRPSNHIEGSPNGAETRKTGQEDPAGAAAGEAGEGEAVKKAGDEKEEAWEARTEGGGGTGEASEPHGRRRDDGKGEEGEQAHDARGALGRDRFSGNGCGFMLLPSAPVTPFFSLLREPVACRDVLTSLLSRPEPLAVDEMVPKHAMQGLQDVEERQRLLNAPYEQLDKLGLTADSEVLSMPSFSHM</sequence>
<reference evidence="3 4" key="1">
    <citation type="submission" date="2017-09" db="EMBL/GenBank/DDBJ databases">
        <title>Genome sequencing of Besnoitia besnoiti strain Bb-Ger1.</title>
        <authorList>
            <person name="Schares G."/>
            <person name="Venepally P."/>
            <person name="Lorenzi H.A."/>
        </authorList>
    </citation>
    <scope>NUCLEOTIDE SEQUENCE [LARGE SCALE GENOMIC DNA]</scope>
    <source>
        <strain evidence="3 4">Bb-Ger1</strain>
    </source>
</reference>
<feature type="compositionally biased region" description="Low complexity" evidence="2">
    <location>
        <begin position="794"/>
        <end position="812"/>
    </location>
</feature>